<name>A0A1H8EPP3_9ACTN</name>
<keyword evidence="2" id="KW-1185">Reference proteome</keyword>
<gene>
    <name evidence="1" type="ORF">SAMN05660976_07064</name>
</gene>
<evidence type="ECO:0000313" key="2">
    <source>
        <dbReference type="Proteomes" id="UP000198953"/>
    </source>
</evidence>
<dbReference type="AlphaFoldDB" id="A0A1H8EPP3"/>
<dbReference type="EMBL" id="FOBF01000023">
    <property type="protein sequence ID" value="SEN21561.1"/>
    <property type="molecule type" value="Genomic_DNA"/>
</dbReference>
<protein>
    <submittedName>
        <fullName evidence="1">Uncharacterized protein</fullName>
    </submittedName>
</protein>
<proteinExistence type="predicted"/>
<reference evidence="1 2" key="1">
    <citation type="submission" date="2016-10" db="EMBL/GenBank/DDBJ databases">
        <authorList>
            <person name="de Groot N.N."/>
        </authorList>
    </citation>
    <scope>NUCLEOTIDE SEQUENCE [LARGE SCALE GENOMIC DNA]</scope>
    <source>
        <strain evidence="1 2">DSM 43357</strain>
    </source>
</reference>
<organism evidence="1 2">
    <name type="scientific">Nonomuraea pusilla</name>
    <dbReference type="NCBI Taxonomy" id="46177"/>
    <lineage>
        <taxon>Bacteria</taxon>
        <taxon>Bacillati</taxon>
        <taxon>Actinomycetota</taxon>
        <taxon>Actinomycetes</taxon>
        <taxon>Streptosporangiales</taxon>
        <taxon>Streptosporangiaceae</taxon>
        <taxon>Nonomuraea</taxon>
    </lineage>
</organism>
<dbReference type="STRING" id="46177.SAMN05660976_07064"/>
<dbReference type="Proteomes" id="UP000198953">
    <property type="component" value="Unassembled WGS sequence"/>
</dbReference>
<accession>A0A1H8EPP3</accession>
<sequence length="90" mass="10170">MNSCLSPHLPLPQGACTKLDWYPSRNDERCRVTEWTCSCRSVYYELCQAGGLGFVRRVVQGEDPAVAETPRVRLAEARVMWRALLTGLAR</sequence>
<evidence type="ECO:0000313" key="1">
    <source>
        <dbReference type="EMBL" id="SEN21561.1"/>
    </source>
</evidence>